<name>A0A9P8C411_9HELO</name>
<keyword evidence="3" id="KW-1185">Reference proteome</keyword>
<reference evidence="2" key="1">
    <citation type="journal article" date="2021" name="IMA Fungus">
        <title>Genomic characterization of three marine fungi, including Emericellopsis atlantica sp. nov. with signatures of a generalist lifestyle and marine biomass degradation.</title>
        <authorList>
            <person name="Hagestad O.C."/>
            <person name="Hou L."/>
            <person name="Andersen J.H."/>
            <person name="Hansen E.H."/>
            <person name="Altermark B."/>
            <person name="Li C."/>
            <person name="Kuhnert E."/>
            <person name="Cox R.J."/>
            <person name="Crous P.W."/>
            <person name="Spatafora J.W."/>
            <person name="Lail K."/>
            <person name="Amirebrahimi M."/>
            <person name="Lipzen A."/>
            <person name="Pangilinan J."/>
            <person name="Andreopoulos W."/>
            <person name="Hayes R.D."/>
            <person name="Ng V."/>
            <person name="Grigoriev I.V."/>
            <person name="Jackson S.A."/>
            <person name="Sutton T.D.S."/>
            <person name="Dobson A.D.W."/>
            <person name="Rama T."/>
        </authorList>
    </citation>
    <scope>NUCLEOTIDE SEQUENCE</scope>
    <source>
        <strain evidence="2">TRa018bII</strain>
    </source>
</reference>
<dbReference type="EMBL" id="MU251514">
    <property type="protein sequence ID" value="KAG9233143.1"/>
    <property type="molecule type" value="Genomic_DNA"/>
</dbReference>
<evidence type="ECO:0000313" key="2">
    <source>
        <dbReference type="EMBL" id="KAG9233143.1"/>
    </source>
</evidence>
<dbReference type="Proteomes" id="UP000824998">
    <property type="component" value="Unassembled WGS sequence"/>
</dbReference>
<dbReference type="AlphaFoldDB" id="A0A9P8C411"/>
<gene>
    <name evidence="2" type="ORF">BJ875DRAFT_464995</name>
</gene>
<protein>
    <submittedName>
        <fullName evidence="2">Uncharacterized protein</fullName>
    </submittedName>
</protein>
<organism evidence="2 3">
    <name type="scientific">Amylocarpus encephaloides</name>
    <dbReference type="NCBI Taxonomy" id="45428"/>
    <lineage>
        <taxon>Eukaryota</taxon>
        <taxon>Fungi</taxon>
        <taxon>Dikarya</taxon>
        <taxon>Ascomycota</taxon>
        <taxon>Pezizomycotina</taxon>
        <taxon>Leotiomycetes</taxon>
        <taxon>Helotiales</taxon>
        <taxon>Helotiales incertae sedis</taxon>
        <taxon>Amylocarpus</taxon>
    </lineage>
</organism>
<feature type="signal peptide" evidence="1">
    <location>
        <begin position="1"/>
        <end position="19"/>
    </location>
</feature>
<comment type="caution">
    <text evidence="2">The sequence shown here is derived from an EMBL/GenBank/DDBJ whole genome shotgun (WGS) entry which is preliminary data.</text>
</comment>
<accession>A0A9P8C411</accession>
<feature type="chain" id="PRO_5040387723" evidence="1">
    <location>
        <begin position="20"/>
        <end position="86"/>
    </location>
</feature>
<keyword evidence="1" id="KW-0732">Signal</keyword>
<evidence type="ECO:0000313" key="3">
    <source>
        <dbReference type="Proteomes" id="UP000824998"/>
    </source>
</evidence>
<proteinExistence type="predicted"/>
<evidence type="ECO:0000256" key="1">
    <source>
        <dbReference type="SAM" id="SignalP"/>
    </source>
</evidence>
<sequence length="86" mass="9020">MQFTTVFVAMLTAISSVAAAPGSTLAELSEFGTLAQCKPFGSSGEYACFVSGSKYSIYVCDVSGTYVKVADCGGECKYINNIPYCV</sequence>